<accession>A0A6A7BWS2</accession>
<evidence type="ECO:0000256" key="1">
    <source>
        <dbReference type="SAM" id="Coils"/>
    </source>
</evidence>
<keyword evidence="5" id="KW-1185">Reference proteome</keyword>
<sequence>MAQNTDIVELLKKELAGMHHALQGEKKQRRGLEESNDELRALEAAAFEKIDTLESTIEEIRRTMEDEVQNAAAGINIEFYAKALQNRGPDGPRQSQSNEQEGSMKELIAGNKALKKQLRNLLQTQSDATPSDEVSKELEHIRTRAEFAESKVEQLEEKLRAREPRLRMTQGTQTGTLEEMFPEMISQKQHEKQVKFLEKKMREAQEAGQAALQKERRKSSRKTRKLEEKNTTGEQKLGSLEVKLGEIVKTAKKLAEVETLLVEALPPHPTSTSVIARPARPATPAMSARPIAPAWPTTTSKFATPARPARLAKPQKVGAWQGLKELWETLPAWVEMIPILLLINFVYYWWSEFRYYYDF</sequence>
<protein>
    <submittedName>
        <fullName evidence="4">Uncharacterized protein</fullName>
    </submittedName>
</protein>
<keyword evidence="3" id="KW-0812">Transmembrane</keyword>
<organism evidence="4 5">
    <name type="scientific">Piedraia hortae CBS 480.64</name>
    <dbReference type="NCBI Taxonomy" id="1314780"/>
    <lineage>
        <taxon>Eukaryota</taxon>
        <taxon>Fungi</taxon>
        <taxon>Dikarya</taxon>
        <taxon>Ascomycota</taxon>
        <taxon>Pezizomycotina</taxon>
        <taxon>Dothideomycetes</taxon>
        <taxon>Dothideomycetidae</taxon>
        <taxon>Capnodiales</taxon>
        <taxon>Piedraiaceae</taxon>
        <taxon>Piedraia</taxon>
    </lineage>
</organism>
<feature type="coiled-coil region" evidence="1">
    <location>
        <begin position="104"/>
        <end position="158"/>
    </location>
</feature>
<evidence type="ECO:0000313" key="5">
    <source>
        <dbReference type="Proteomes" id="UP000799421"/>
    </source>
</evidence>
<feature type="transmembrane region" description="Helical" evidence="3">
    <location>
        <begin position="330"/>
        <end position="350"/>
    </location>
</feature>
<evidence type="ECO:0000313" key="4">
    <source>
        <dbReference type="EMBL" id="KAF2858948.1"/>
    </source>
</evidence>
<feature type="coiled-coil region" evidence="1">
    <location>
        <begin position="22"/>
        <end position="70"/>
    </location>
</feature>
<feature type="compositionally biased region" description="Basic residues" evidence="2">
    <location>
        <begin position="215"/>
        <end position="224"/>
    </location>
</feature>
<feature type="region of interest" description="Disordered" evidence="2">
    <location>
        <begin position="205"/>
        <end position="233"/>
    </location>
</feature>
<proteinExistence type="predicted"/>
<dbReference type="Proteomes" id="UP000799421">
    <property type="component" value="Unassembled WGS sequence"/>
</dbReference>
<name>A0A6A7BWS2_9PEZI</name>
<evidence type="ECO:0000256" key="2">
    <source>
        <dbReference type="SAM" id="MobiDB-lite"/>
    </source>
</evidence>
<gene>
    <name evidence="4" type="ORF">K470DRAFT_259335</name>
</gene>
<reference evidence="4" key="1">
    <citation type="journal article" date="2020" name="Stud. Mycol.">
        <title>101 Dothideomycetes genomes: a test case for predicting lifestyles and emergence of pathogens.</title>
        <authorList>
            <person name="Haridas S."/>
            <person name="Albert R."/>
            <person name="Binder M."/>
            <person name="Bloem J."/>
            <person name="Labutti K."/>
            <person name="Salamov A."/>
            <person name="Andreopoulos B."/>
            <person name="Baker S."/>
            <person name="Barry K."/>
            <person name="Bills G."/>
            <person name="Bluhm B."/>
            <person name="Cannon C."/>
            <person name="Castanera R."/>
            <person name="Culley D."/>
            <person name="Daum C."/>
            <person name="Ezra D."/>
            <person name="Gonzalez J."/>
            <person name="Henrissat B."/>
            <person name="Kuo A."/>
            <person name="Liang C."/>
            <person name="Lipzen A."/>
            <person name="Lutzoni F."/>
            <person name="Magnuson J."/>
            <person name="Mondo S."/>
            <person name="Nolan M."/>
            <person name="Ohm R."/>
            <person name="Pangilinan J."/>
            <person name="Park H.-J."/>
            <person name="Ramirez L."/>
            <person name="Alfaro M."/>
            <person name="Sun H."/>
            <person name="Tritt A."/>
            <person name="Yoshinaga Y."/>
            <person name="Zwiers L.-H."/>
            <person name="Turgeon B."/>
            <person name="Goodwin S."/>
            <person name="Spatafora J."/>
            <person name="Crous P."/>
            <person name="Grigoriev I."/>
        </authorList>
    </citation>
    <scope>NUCLEOTIDE SEQUENCE</scope>
    <source>
        <strain evidence="4">CBS 480.64</strain>
    </source>
</reference>
<keyword evidence="3" id="KW-1133">Transmembrane helix</keyword>
<keyword evidence="3" id="KW-0472">Membrane</keyword>
<dbReference type="EMBL" id="MU006000">
    <property type="protein sequence ID" value="KAF2858948.1"/>
    <property type="molecule type" value="Genomic_DNA"/>
</dbReference>
<dbReference type="AlphaFoldDB" id="A0A6A7BWS2"/>
<evidence type="ECO:0000256" key="3">
    <source>
        <dbReference type="SAM" id="Phobius"/>
    </source>
</evidence>
<keyword evidence="1" id="KW-0175">Coiled coil</keyword>